<dbReference type="SUPFAM" id="SSF82171">
    <property type="entry name" value="DPP6 N-terminal domain-like"/>
    <property type="match status" value="1"/>
</dbReference>
<keyword evidence="7" id="KW-1185">Reference proteome</keyword>
<dbReference type="Gene3D" id="2.60.40.1120">
    <property type="entry name" value="Carboxypeptidase-like, regulatory domain"/>
    <property type="match status" value="1"/>
</dbReference>
<dbReference type="Gene3D" id="3.30.1330.60">
    <property type="entry name" value="OmpA-like domain"/>
    <property type="match status" value="1"/>
</dbReference>
<proteinExistence type="predicted"/>
<dbReference type="Pfam" id="PF00691">
    <property type="entry name" value="OmpA"/>
    <property type="match status" value="1"/>
</dbReference>
<dbReference type="Proteomes" id="UP000276603">
    <property type="component" value="Unassembled WGS sequence"/>
</dbReference>
<reference evidence="6 7" key="1">
    <citation type="submission" date="2018-10" db="EMBL/GenBank/DDBJ databases">
        <title>Ulvibacterium marinum gen. nov., sp. nov., a novel marine bacterium of the family Flavobacteriaceae, isolated from a culture of the green alga Ulva prolifera.</title>
        <authorList>
            <person name="Zhang Z."/>
        </authorList>
    </citation>
    <scope>NUCLEOTIDE SEQUENCE [LARGE SCALE GENOMIC DNA]</scope>
    <source>
        <strain evidence="6 7">CCMM003</strain>
    </source>
</reference>
<feature type="domain" description="OmpA-like" evidence="5">
    <location>
        <begin position="521"/>
        <end position="643"/>
    </location>
</feature>
<evidence type="ECO:0000256" key="2">
    <source>
        <dbReference type="ARBA" id="ARBA00023136"/>
    </source>
</evidence>
<organism evidence="6 7">
    <name type="scientific">Ulvibacterium marinum</name>
    <dbReference type="NCBI Taxonomy" id="2419782"/>
    <lineage>
        <taxon>Bacteria</taxon>
        <taxon>Pseudomonadati</taxon>
        <taxon>Bacteroidota</taxon>
        <taxon>Flavobacteriia</taxon>
        <taxon>Flavobacteriales</taxon>
        <taxon>Flavobacteriaceae</taxon>
        <taxon>Ulvibacterium</taxon>
    </lineage>
</organism>
<dbReference type="SUPFAM" id="SSF103088">
    <property type="entry name" value="OmpA-like"/>
    <property type="match status" value="1"/>
</dbReference>
<dbReference type="CDD" id="cd07185">
    <property type="entry name" value="OmpA_C-like"/>
    <property type="match status" value="1"/>
</dbReference>
<evidence type="ECO:0000313" key="7">
    <source>
        <dbReference type="Proteomes" id="UP000276603"/>
    </source>
</evidence>
<dbReference type="EMBL" id="RBCJ01000003">
    <property type="protein sequence ID" value="RKN79496.1"/>
    <property type="molecule type" value="Genomic_DNA"/>
</dbReference>
<dbReference type="PROSITE" id="PS51123">
    <property type="entry name" value="OMPA_2"/>
    <property type="match status" value="1"/>
</dbReference>
<dbReference type="InterPro" id="IPR006664">
    <property type="entry name" value="OMP_bac"/>
</dbReference>
<keyword evidence="3" id="KW-0998">Cell outer membrane</keyword>
<dbReference type="SUPFAM" id="SSF48452">
    <property type="entry name" value="TPR-like"/>
    <property type="match status" value="1"/>
</dbReference>
<name>A0A3B0C9T3_9FLAO</name>
<dbReference type="InterPro" id="IPR050330">
    <property type="entry name" value="Bact_OuterMem_StrucFunc"/>
</dbReference>
<keyword evidence="2 4" id="KW-0472">Membrane</keyword>
<dbReference type="InterPro" id="IPR011659">
    <property type="entry name" value="WD40"/>
</dbReference>
<comment type="caution">
    <text evidence="6">The sequence shown here is derived from an EMBL/GenBank/DDBJ whole genome shotgun (WGS) entry which is preliminary data.</text>
</comment>
<gene>
    <name evidence="6" type="ORF">D7Z94_14415</name>
</gene>
<dbReference type="PANTHER" id="PTHR30329">
    <property type="entry name" value="STATOR ELEMENT OF FLAGELLAR MOTOR COMPLEX"/>
    <property type="match status" value="1"/>
</dbReference>
<dbReference type="InterPro" id="IPR011990">
    <property type="entry name" value="TPR-like_helical_dom_sf"/>
</dbReference>
<evidence type="ECO:0000256" key="1">
    <source>
        <dbReference type="ARBA" id="ARBA00004442"/>
    </source>
</evidence>
<evidence type="ECO:0000256" key="4">
    <source>
        <dbReference type="PROSITE-ProRule" id="PRU00473"/>
    </source>
</evidence>
<dbReference type="InterPro" id="IPR011042">
    <property type="entry name" value="6-blade_b-propeller_TolB-like"/>
</dbReference>
<evidence type="ECO:0000256" key="3">
    <source>
        <dbReference type="ARBA" id="ARBA00023237"/>
    </source>
</evidence>
<sequence>MNTYPKIPYMCVAFFFAFVLTCLGQEVKLDRANKKYEDLAFIDASEIYLDLAESGYRSEDLFRKLGNIYYFNAKYVDAANWYRELFSLTENLDPIYYLRYSQSLKAIGDEGLSIYWFNTYIEKNGTVDETYGNAIDYLKIIEENSGRYTMQTAKINSTGVDFGASFHEKKLVFASTQDVTKTGKRLSPWDGLSYLDLFESAMGKDGSLQAPTKLKGDVNTKYHESSAVFTADGKTMYFTRNNITPSKNKRKQEVQHLKIYRAKLKNGKWTDVEDLSINGDDYSNAHPVLSPKEDKMYFVSDRPGALGFTDVYTVTIGPNGILGQPKNLGPKINTKGRESFPFLTPDNELYFSSDGHYGLGGYDIFYIKIKEDGSFGNLLNVGKPLNSSFDDLAFAIMGDKGYISSNRPGGLGHDDIYSFIETEKIKDVLKSRIFGVVTDKETKEPLKNSSITLYDERDQVFVELNTNEKGYYDSEVDINTSYIVKAEKDKYESKDAYSQKGQKEREHNFELDKNVIDIKAGDDIAKLFNVIIYFDLDKSNIRPDAALELEKIVSVMKLHPTINIDVRSHTDSRADDMYNMDLSERRAKSTIDYLITRGISKTRLTSKGYGESQLVNHCSNGVHCTKAEHQLNRRSEFIVEFKN</sequence>
<dbReference type="GO" id="GO:0009279">
    <property type="term" value="C:cell outer membrane"/>
    <property type="evidence" value="ECO:0007669"/>
    <property type="project" value="UniProtKB-SubCell"/>
</dbReference>
<dbReference type="AlphaFoldDB" id="A0A3B0C9T3"/>
<dbReference type="Gene3D" id="2.120.10.30">
    <property type="entry name" value="TolB, C-terminal domain"/>
    <property type="match status" value="1"/>
</dbReference>
<comment type="subcellular location">
    <subcellularLocation>
        <location evidence="1">Cell outer membrane</location>
    </subcellularLocation>
</comment>
<dbReference type="InterPro" id="IPR036737">
    <property type="entry name" value="OmpA-like_sf"/>
</dbReference>
<evidence type="ECO:0000259" key="5">
    <source>
        <dbReference type="PROSITE" id="PS51123"/>
    </source>
</evidence>
<dbReference type="PANTHER" id="PTHR30329:SF21">
    <property type="entry name" value="LIPOPROTEIN YIAD-RELATED"/>
    <property type="match status" value="1"/>
</dbReference>
<accession>A0A3B0C9T3</accession>
<dbReference type="InterPro" id="IPR006665">
    <property type="entry name" value="OmpA-like"/>
</dbReference>
<evidence type="ECO:0000313" key="6">
    <source>
        <dbReference type="EMBL" id="RKN79496.1"/>
    </source>
</evidence>
<protein>
    <submittedName>
        <fullName evidence="6">Cell envelope biogenesis protein OmpA</fullName>
    </submittedName>
</protein>
<dbReference type="PRINTS" id="PR01021">
    <property type="entry name" value="OMPADOMAIN"/>
</dbReference>
<dbReference type="SUPFAM" id="SSF49478">
    <property type="entry name" value="Cna protein B-type domain"/>
    <property type="match status" value="1"/>
</dbReference>
<dbReference type="Pfam" id="PF07676">
    <property type="entry name" value="PD40"/>
    <property type="match status" value="3"/>
</dbReference>